<dbReference type="Pfam" id="PF00041">
    <property type="entry name" value="fn3"/>
    <property type="match status" value="1"/>
</dbReference>
<dbReference type="SUPFAM" id="SSF49265">
    <property type="entry name" value="Fibronectin type III"/>
    <property type="match status" value="1"/>
</dbReference>
<organism evidence="2 3">
    <name type="scientific">Leptotrombidium deliense</name>
    <dbReference type="NCBI Taxonomy" id="299467"/>
    <lineage>
        <taxon>Eukaryota</taxon>
        <taxon>Metazoa</taxon>
        <taxon>Ecdysozoa</taxon>
        <taxon>Arthropoda</taxon>
        <taxon>Chelicerata</taxon>
        <taxon>Arachnida</taxon>
        <taxon>Acari</taxon>
        <taxon>Acariformes</taxon>
        <taxon>Trombidiformes</taxon>
        <taxon>Prostigmata</taxon>
        <taxon>Anystina</taxon>
        <taxon>Parasitengona</taxon>
        <taxon>Trombiculoidea</taxon>
        <taxon>Trombiculidae</taxon>
        <taxon>Leptotrombidium</taxon>
    </lineage>
</organism>
<dbReference type="InterPro" id="IPR036116">
    <property type="entry name" value="FN3_sf"/>
</dbReference>
<evidence type="ECO:0000313" key="2">
    <source>
        <dbReference type="EMBL" id="RWS19142.1"/>
    </source>
</evidence>
<dbReference type="PROSITE" id="PS50853">
    <property type="entry name" value="FN3"/>
    <property type="match status" value="1"/>
</dbReference>
<evidence type="ECO:0000259" key="1">
    <source>
        <dbReference type="PROSITE" id="PS50853"/>
    </source>
</evidence>
<accession>A0A443RUW0</accession>
<name>A0A443RUW0_9ACAR</name>
<evidence type="ECO:0000313" key="3">
    <source>
        <dbReference type="Proteomes" id="UP000288716"/>
    </source>
</evidence>
<dbReference type="AlphaFoldDB" id="A0A443RUW0"/>
<feature type="domain" description="Fibronectin type-III" evidence="1">
    <location>
        <begin position="1"/>
        <end position="55"/>
    </location>
</feature>
<proteinExistence type="predicted"/>
<keyword evidence="3" id="KW-1185">Reference proteome</keyword>
<dbReference type="STRING" id="299467.A0A443RUW0"/>
<dbReference type="Proteomes" id="UP000288716">
    <property type="component" value="Unassembled WGS sequence"/>
</dbReference>
<dbReference type="InterPro" id="IPR013783">
    <property type="entry name" value="Ig-like_fold"/>
</dbReference>
<feature type="non-terminal residue" evidence="2">
    <location>
        <position position="1"/>
    </location>
</feature>
<gene>
    <name evidence="2" type="ORF">B4U80_10517</name>
</gene>
<dbReference type="Gene3D" id="2.60.40.10">
    <property type="entry name" value="Immunoglobulins"/>
    <property type="match status" value="1"/>
</dbReference>
<reference evidence="2 3" key="1">
    <citation type="journal article" date="2018" name="Gigascience">
        <title>Genomes of trombidid mites reveal novel predicted allergens and laterally-transferred genes associated with secondary metabolism.</title>
        <authorList>
            <person name="Dong X."/>
            <person name="Chaisiri K."/>
            <person name="Xia D."/>
            <person name="Armstrong S.D."/>
            <person name="Fang Y."/>
            <person name="Donnelly M.J."/>
            <person name="Kadowaki T."/>
            <person name="McGarry J.W."/>
            <person name="Darby A.C."/>
            <person name="Makepeace B.L."/>
        </authorList>
    </citation>
    <scope>NUCLEOTIDE SEQUENCE [LARGE SCALE GENOMIC DNA]</scope>
    <source>
        <strain evidence="2">UoL-UT</strain>
    </source>
</reference>
<sequence>KNSNQEYFEISGITTYFYTVSKLTPYTEYEFNVIAVNSIGRGTQSVPVYVTTGETGE</sequence>
<comment type="caution">
    <text evidence="2">The sequence shown here is derived from an EMBL/GenBank/DDBJ whole genome shotgun (WGS) entry which is preliminary data.</text>
</comment>
<dbReference type="InterPro" id="IPR003961">
    <property type="entry name" value="FN3_dom"/>
</dbReference>
<dbReference type="OrthoDB" id="10253954at2759"/>
<protein>
    <submittedName>
        <fullName evidence="2">Tyrosine-protein phosphatase Lar-like protein</fullName>
    </submittedName>
</protein>
<dbReference type="CDD" id="cd00063">
    <property type="entry name" value="FN3"/>
    <property type="match status" value="1"/>
</dbReference>
<dbReference type="EMBL" id="NCKV01029681">
    <property type="protein sequence ID" value="RWS19142.1"/>
    <property type="molecule type" value="Genomic_DNA"/>
</dbReference>
<dbReference type="VEuPathDB" id="VectorBase:LDEU012898"/>